<accession>A0A4R0KWV0</accession>
<dbReference type="EMBL" id="SJKB01000006">
    <property type="protein sequence ID" value="TCC60605.1"/>
    <property type="molecule type" value="Genomic_DNA"/>
</dbReference>
<evidence type="ECO:0000313" key="1">
    <source>
        <dbReference type="EMBL" id="TCC60605.1"/>
    </source>
</evidence>
<dbReference type="OrthoDB" id="4743131at2"/>
<organism evidence="1 2">
    <name type="scientific">Kribbella pittospori</name>
    <dbReference type="NCBI Taxonomy" id="722689"/>
    <lineage>
        <taxon>Bacteria</taxon>
        <taxon>Bacillati</taxon>
        <taxon>Actinomycetota</taxon>
        <taxon>Actinomycetes</taxon>
        <taxon>Propionibacteriales</taxon>
        <taxon>Kribbellaceae</taxon>
        <taxon>Kribbella</taxon>
    </lineage>
</organism>
<protein>
    <submittedName>
        <fullName evidence="1">Uncharacterized protein</fullName>
    </submittedName>
</protein>
<keyword evidence="2" id="KW-1185">Reference proteome</keyword>
<comment type="caution">
    <text evidence="1">The sequence shown here is derived from an EMBL/GenBank/DDBJ whole genome shotgun (WGS) entry which is preliminary data.</text>
</comment>
<dbReference type="AlphaFoldDB" id="A0A4R0KWV0"/>
<dbReference type="Proteomes" id="UP000291144">
    <property type="component" value="Unassembled WGS sequence"/>
</dbReference>
<gene>
    <name evidence="1" type="ORF">E0H73_22040</name>
</gene>
<name>A0A4R0KWV0_9ACTN</name>
<proteinExistence type="predicted"/>
<sequence>MIYSAFACPYWATSAGKLGKKSAINPGAPRGTRPAILGHRDIWILIHEDPSRPFLGPPSSNPAEPLFGYIDLTGDVPFREPADLIERYEVAVADDLENIDITAERQYWTKFDEDKLNAVIGEGLKALTGKPFAQQILYNNEPRTAYELPLVV</sequence>
<dbReference type="RefSeq" id="WP_131359473.1">
    <property type="nucleotide sequence ID" value="NZ_SJKB01000006.1"/>
</dbReference>
<evidence type="ECO:0000313" key="2">
    <source>
        <dbReference type="Proteomes" id="UP000291144"/>
    </source>
</evidence>
<reference evidence="1 2" key="1">
    <citation type="submission" date="2019-02" db="EMBL/GenBank/DDBJ databases">
        <title>Kribbella capetownensis sp. nov. and Kribbella speibonae sp. nov., isolated from soil.</title>
        <authorList>
            <person name="Curtis S.M."/>
            <person name="Norton I."/>
            <person name="Everest G.J."/>
            <person name="Meyers P.R."/>
        </authorList>
    </citation>
    <scope>NUCLEOTIDE SEQUENCE [LARGE SCALE GENOMIC DNA]</scope>
    <source>
        <strain evidence="1 2">NRRL B-24813</strain>
    </source>
</reference>